<name>A0ACC5UHI6_9PSED</name>
<dbReference type="Proteomes" id="UP000624243">
    <property type="component" value="Unassembled WGS sequence"/>
</dbReference>
<protein>
    <submittedName>
        <fullName evidence="1">Helix-turn-helix domain-containing protein</fullName>
    </submittedName>
</protein>
<evidence type="ECO:0000313" key="1">
    <source>
        <dbReference type="EMBL" id="MBV4513894.1"/>
    </source>
</evidence>
<sequence length="107" mass="11526">MNHTVSYEEIRKAMREKGITQSELARKLGVSQASISDVLCGRSASSGKLGRALLAELELTPRQDPPAAPRCPFMSSFPVRMAVSGQSLAKRLAEALMIAVIANLITK</sequence>
<dbReference type="EMBL" id="JABWSB020000001">
    <property type="protein sequence ID" value="MBV4513894.1"/>
    <property type="molecule type" value="Genomic_DNA"/>
</dbReference>
<evidence type="ECO:0000313" key="2">
    <source>
        <dbReference type="Proteomes" id="UP000624243"/>
    </source>
</evidence>
<organism evidence="1 2">
    <name type="scientific">Pseudomonas kurunegalensis</name>
    <dbReference type="NCBI Taxonomy" id="485880"/>
    <lineage>
        <taxon>Bacteria</taxon>
        <taxon>Pseudomonadati</taxon>
        <taxon>Pseudomonadota</taxon>
        <taxon>Gammaproteobacteria</taxon>
        <taxon>Pseudomonadales</taxon>
        <taxon>Pseudomonadaceae</taxon>
        <taxon>Pseudomonas</taxon>
    </lineage>
</organism>
<accession>A0ACC5UHI6</accession>
<gene>
    <name evidence="1" type="ORF">HU758_001550</name>
</gene>
<reference evidence="1 2" key="1">
    <citation type="journal article" date="2020" name="Microorganisms">
        <title>Reliable Identification of Environmental Pseudomonas Isolates Using the rpoD Gene.</title>
        <authorList>
            <consortium name="The Broad Institute Genome Sequencing Platform"/>
            <person name="Girard L."/>
            <person name="Lood C."/>
            <person name="Rokni-Zadeh H."/>
            <person name="van Noort V."/>
            <person name="Lavigne R."/>
            <person name="De Mot R."/>
        </authorList>
    </citation>
    <scope>NUCLEOTIDE SEQUENCE [LARGE SCALE GENOMIC DNA]</scope>
    <source>
        <strain evidence="1 2">RW1P2</strain>
    </source>
</reference>
<proteinExistence type="predicted"/>
<keyword evidence="2" id="KW-1185">Reference proteome</keyword>
<comment type="caution">
    <text evidence="1">The sequence shown here is derived from an EMBL/GenBank/DDBJ whole genome shotgun (WGS) entry which is preliminary data.</text>
</comment>